<dbReference type="InterPro" id="IPR036220">
    <property type="entry name" value="UDP-Glc/GDP-Man_DH_C_sf"/>
</dbReference>
<sequence>MHQIDSTALKALDDGAAARLIADPATSSRPAHAGRPDVGALLARFQERTATVAVVGLGYVGLPLSLAACEAGFHVLGYDIDAATVARLNAGRSPLSHIGDDRIGQVVADARFAASVDSACFEQADAILICVPTPLGPHHEPDLSFVEETTRVIAGHLRPGQLVVLESTTYPGTTREVMRPILEAGGLRSGEDFFLAYSPEREDPGNAQFETARIPKVVSGDGEAALALATALYDQFVKTVPVSSPETAEAVKLTENIFRSVNIALVNELKIVYDRMGIDIWEVIEAAKTKPFGYMPFYPGPGLGGHCIPIDPFYLTWKARELGVATHFIELAGEVNNGMPAYVLNRTRDELDRRFRKGLSGARILVMGIAYKKNVSDMRESPALTVMELFDRAGAKVDYHDPYFAVIPPTRQHASLAGKACIPFEDYALARYDAAVIVTDHDNVDYLKLLRFSKLVIDTRNTIGALGLLSDFANVVAKA</sequence>
<dbReference type="InterPro" id="IPR014027">
    <property type="entry name" value="UDP-Glc/GDP-Man_DH_C"/>
</dbReference>
<dbReference type="Gene3D" id="3.40.50.720">
    <property type="entry name" value="NAD(P)-binding Rossmann-like Domain"/>
    <property type="match status" value="2"/>
</dbReference>
<evidence type="ECO:0000256" key="1">
    <source>
        <dbReference type="ARBA" id="ARBA00023002"/>
    </source>
</evidence>
<accession>A0ABS4SIP2</accession>
<dbReference type="InterPro" id="IPR017476">
    <property type="entry name" value="UDP-Glc/GDP-Man"/>
</dbReference>
<dbReference type="NCBIfam" id="TIGR03026">
    <property type="entry name" value="NDP-sugDHase"/>
    <property type="match status" value="1"/>
</dbReference>
<dbReference type="PIRSF" id="PIRSF500136">
    <property type="entry name" value="UDP_ManNAc_DH"/>
    <property type="match status" value="1"/>
</dbReference>
<dbReference type="Pfam" id="PF03721">
    <property type="entry name" value="UDPG_MGDP_dh_N"/>
    <property type="match status" value="1"/>
</dbReference>
<dbReference type="RefSeq" id="WP_209764690.1">
    <property type="nucleotide sequence ID" value="NZ_JAGINP010000003.1"/>
</dbReference>
<dbReference type="Pfam" id="PF03720">
    <property type="entry name" value="UDPG_MGDP_dh_C"/>
    <property type="match status" value="1"/>
</dbReference>
<keyword evidence="1 5" id="KW-0560">Oxidoreductase</keyword>
<protein>
    <submittedName>
        <fullName evidence="5">UDP-N-acetyl-D-glucosamine dehydrogenase</fullName>
        <ecNumber evidence="5">1.1.1.136</ecNumber>
    </submittedName>
</protein>
<dbReference type="EC" id="1.1.1.136" evidence="5"/>
<comment type="similarity">
    <text evidence="3">Belongs to the UDP-glucose/GDP-mannose dehydrogenase family.</text>
</comment>
<dbReference type="GO" id="GO:0047004">
    <property type="term" value="F:UDP-N-acetylglucosamine 6-dehydrogenase activity"/>
    <property type="evidence" value="ECO:0007669"/>
    <property type="project" value="UniProtKB-EC"/>
</dbReference>
<dbReference type="InterPro" id="IPR001732">
    <property type="entry name" value="UDP-Glc/GDP-Man_DH_N"/>
</dbReference>
<dbReference type="InterPro" id="IPR008927">
    <property type="entry name" value="6-PGluconate_DH-like_C_sf"/>
</dbReference>
<dbReference type="PIRSF" id="PIRSF000124">
    <property type="entry name" value="UDPglc_GDPman_dh"/>
    <property type="match status" value="1"/>
</dbReference>
<proteinExistence type="inferred from homology"/>
<dbReference type="SUPFAM" id="SSF51735">
    <property type="entry name" value="NAD(P)-binding Rossmann-fold domains"/>
    <property type="match status" value="1"/>
</dbReference>
<evidence type="ECO:0000313" key="5">
    <source>
        <dbReference type="EMBL" id="MBP2291280.1"/>
    </source>
</evidence>
<dbReference type="Proteomes" id="UP000781958">
    <property type="component" value="Unassembled WGS sequence"/>
</dbReference>
<keyword evidence="6" id="KW-1185">Reference proteome</keyword>
<dbReference type="EMBL" id="JAGINP010000003">
    <property type="protein sequence ID" value="MBP2291280.1"/>
    <property type="molecule type" value="Genomic_DNA"/>
</dbReference>
<organism evidence="5 6">
    <name type="scientific">Azospirillum rugosum</name>
    <dbReference type="NCBI Taxonomy" id="416170"/>
    <lineage>
        <taxon>Bacteria</taxon>
        <taxon>Pseudomonadati</taxon>
        <taxon>Pseudomonadota</taxon>
        <taxon>Alphaproteobacteria</taxon>
        <taxon>Rhodospirillales</taxon>
        <taxon>Azospirillaceae</taxon>
        <taxon>Azospirillum</taxon>
    </lineage>
</organism>
<comment type="caution">
    <text evidence="5">The sequence shown here is derived from an EMBL/GenBank/DDBJ whole genome shotgun (WGS) entry which is preliminary data.</text>
</comment>
<dbReference type="PANTHER" id="PTHR43491">
    <property type="entry name" value="UDP-N-ACETYL-D-MANNOSAMINE DEHYDROGENASE"/>
    <property type="match status" value="1"/>
</dbReference>
<dbReference type="SUPFAM" id="SSF48179">
    <property type="entry name" value="6-phosphogluconate dehydrogenase C-terminal domain-like"/>
    <property type="match status" value="1"/>
</dbReference>
<dbReference type="Pfam" id="PF00984">
    <property type="entry name" value="UDPG_MGDP_dh"/>
    <property type="match status" value="1"/>
</dbReference>
<dbReference type="InterPro" id="IPR036291">
    <property type="entry name" value="NAD(P)-bd_dom_sf"/>
</dbReference>
<evidence type="ECO:0000256" key="2">
    <source>
        <dbReference type="ARBA" id="ARBA00023027"/>
    </source>
</evidence>
<evidence type="ECO:0000313" key="6">
    <source>
        <dbReference type="Proteomes" id="UP000781958"/>
    </source>
</evidence>
<feature type="domain" description="UDP-glucose/GDP-mannose dehydrogenase C-terminal" evidence="4">
    <location>
        <begin position="365"/>
        <end position="465"/>
    </location>
</feature>
<evidence type="ECO:0000259" key="4">
    <source>
        <dbReference type="SMART" id="SM00984"/>
    </source>
</evidence>
<dbReference type="InterPro" id="IPR028359">
    <property type="entry name" value="UDP_ManNAc/GlcNAc_DH"/>
</dbReference>
<evidence type="ECO:0000256" key="3">
    <source>
        <dbReference type="PIRNR" id="PIRNR000124"/>
    </source>
</evidence>
<dbReference type="InterPro" id="IPR014026">
    <property type="entry name" value="UDP-Glc/GDP-Man_DH_dimer"/>
</dbReference>
<gene>
    <name evidence="5" type="ORF">J2851_001029</name>
</gene>
<dbReference type="PANTHER" id="PTHR43491:SF1">
    <property type="entry name" value="UDP-N-ACETYL-D-MANNOSAMINE DEHYDROGENASE"/>
    <property type="match status" value="1"/>
</dbReference>
<dbReference type="SUPFAM" id="SSF52413">
    <property type="entry name" value="UDP-glucose/GDP-mannose dehydrogenase C-terminal domain"/>
    <property type="match status" value="1"/>
</dbReference>
<name>A0ABS4SIP2_9PROT</name>
<dbReference type="SMART" id="SM00984">
    <property type="entry name" value="UDPG_MGDP_dh_C"/>
    <property type="match status" value="1"/>
</dbReference>
<reference evidence="5 6" key="1">
    <citation type="submission" date="2021-03" db="EMBL/GenBank/DDBJ databases">
        <title>Genomic Encyclopedia of Type Strains, Phase III (KMG-III): the genomes of soil and plant-associated and newly described type strains.</title>
        <authorList>
            <person name="Whitman W."/>
        </authorList>
    </citation>
    <scope>NUCLEOTIDE SEQUENCE [LARGE SCALE GENOMIC DNA]</scope>
    <source>
        <strain evidence="5 6">IMMIB AFH-6</strain>
    </source>
</reference>
<keyword evidence="2" id="KW-0520">NAD</keyword>